<dbReference type="SMART" id="SM00220">
    <property type="entry name" value="S_TKc"/>
    <property type="match status" value="1"/>
</dbReference>
<dbReference type="GO" id="GO:0004674">
    <property type="term" value="F:protein serine/threonine kinase activity"/>
    <property type="evidence" value="ECO:0007669"/>
    <property type="project" value="UniProtKB-KW"/>
</dbReference>
<dbReference type="PANTHER" id="PTHR24350">
    <property type="entry name" value="SERINE/THREONINE-PROTEIN KINASE IAL-RELATED"/>
    <property type="match status" value="1"/>
</dbReference>
<feature type="compositionally biased region" description="Basic residues" evidence="7">
    <location>
        <begin position="453"/>
        <end position="463"/>
    </location>
</feature>
<evidence type="ECO:0000256" key="5">
    <source>
        <dbReference type="ARBA" id="ARBA00022840"/>
    </source>
</evidence>
<protein>
    <recommendedName>
        <fullName evidence="9">Protein kinase domain-containing protein</fullName>
    </recommendedName>
</protein>
<keyword evidence="8" id="KW-0472">Membrane</keyword>
<dbReference type="InterPro" id="IPR008271">
    <property type="entry name" value="Ser/Thr_kinase_AS"/>
</dbReference>
<keyword evidence="1" id="KW-0723">Serine/threonine-protein kinase</keyword>
<keyword evidence="8" id="KW-1133">Transmembrane helix</keyword>
<dbReference type="PROSITE" id="PS00108">
    <property type="entry name" value="PROTEIN_KINASE_ST"/>
    <property type="match status" value="1"/>
</dbReference>
<dbReference type="Gene3D" id="1.10.510.10">
    <property type="entry name" value="Transferase(Phosphotransferase) domain 1"/>
    <property type="match status" value="1"/>
</dbReference>
<keyword evidence="8" id="KW-0812">Transmembrane</keyword>
<sequence>MPFPHDSQQAFLPFPLFFLPIALTIWSFGKYMVLVVPKIALLLVVVLCMWAAQSVVPPHTSLLTFLFLLLIFLGEALLIFSLRTLFMRRRSGKHLISSSQRYFSQSLPLSPPLYINEETPIVEYVGKIFDDYRLLRLLGQGSFGKVYLGEHIRHHGPAAVKILYPGLLQGNYRRFIDEASTAFRLHHPAIVDLLGFGISPEGTPFLVMEYASNQTLRKRHPKGERLSLQTICSYLTEIAPALQYAHERRVIHRDIKPENILLGSQQQLLLSDFGLAVIIPPERSLMKLEVEGTVTYIAPEQIRGRPQPASDQYALAIMVYEWLSGSVPFTGGSLEIIQDHLSQTPPSLLMQRPSLPPTVEKVVFRALAKNPQERFPDVISFAHAFLAACQDASHTTNMNECFAYGSHKQRTNSIAGTVMLEEKSKTPQVHPYQTEPLPLQSSDQLPMEQTLKKPLRRQRIRRY</sequence>
<feature type="transmembrane region" description="Helical" evidence="8">
    <location>
        <begin position="39"/>
        <end position="56"/>
    </location>
</feature>
<dbReference type="PROSITE" id="PS00107">
    <property type="entry name" value="PROTEIN_KINASE_ATP"/>
    <property type="match status" value="1"/>
</dbReference>
<dbReference type="EMBL" id="BIFR01000001">
    <property type="protein sequence ID" value="GCE12047.1"/>
    <property type="molecule type" value="Genomic_DNA"/>
</dbReference>
<dbReference type="SUPFAM" id="SSF56112">
    <property type="entry name" value="Protein kinase-like (PK-like)"/>
    <property type="match status" value="1"/>
</dbReference>
<dbReference type="InterPro" id="IPR011009">
    <property type="entry name" value="Kinase-like_dom_sf"/>
</dbReference>
<dbReference type="InterPro" id="IPR000719">
    <property type="entry name" value="Prot_kinase_dom"/>
</dbReference>
<dbReference type="InterPro" id="IPR017441">
    <property type="entry name" value="Protein_kinase_ATP_BS"/>
</dbReference>
<dbReference type="CDD" id="cd14014">
    <property type="entry name" value="STKc_PknB_like"/>
    <property type="match status" value="1"/>
</dbReference>
<keyword evidence="4" id="KW-0418">Kinase</keyword>
<dbReference type="AlphaFoldDB" id="A0A401ZYY8"/>
<evidence type="ECO:0000313" key="10">
    <source>
        <dbReference type="EMBL" id="GCE12047.1"/>
    </source>
</evidence>
<accession>A0A401ZYY8</accession>
<evidence type="ECO:0000259" key="9">
    <source>
        <dbReference type="PROSITE" id="PS50011"/>
    </source>
</evidence>
<dbReference type="PROSITE" id="PS50011">
    <property type="entry name" value="PROTEIN_KINASE_DOM"/>
    <property type="match status" value="1"/>
</dbReference>
<feature type="transmembrane region" description="Helical" evidence="8">
    <location>
        <begin position="62"/>
        <end position="86"/>
    </location>
</feature>
<evidence type="ECO:0000256" key="6">
    <source>
        <dbReference type="PROSITE-ProRule" id="PRU10141"/>
    </source>
</evidence>
<dbReference type="Proteomes" id="UP000287352">
    <property type="component" value="Unassembled WGS sequence"/>
</dbReference>
<keyword evidence="2" id="KW-0808">Transferase</keyword>
<evidence type="ECO:0000256" key="3">
    <source>
        <dbReference type="ARBA" id="ARBA00022741"/>
    </source>
</evidence>
<comment type="caution">
    <text evidence="10">The sequence shown here is derived from an EMBL/GenBank/DDBJ whole genome shotgun (WGS) entry which is preliminary data.</text>
</comment>
<feature type="transmembrane region" description="Helical" evidence="8">
    <location>
        <begin position="12"/>
        <end position="32"/>
    </location>
</feature>
<proteinExistence type="predicted"/>
<keyword evidence="11" id="KW-1185">Reference proteome</keyword>
<feature type="binding site" evidence="6">
    <location>
        <position position="161"/>
    </location>
    <ligand>
        <name>ATP</name>
        <dbReference type="ChEBI" id="CHEBI:30616"/>
    </ligand>
</feature>
<evidence type="ECO:0000313" key="11">
    <source>
        <dbReference type="Proteomes" id="UP000287352"/>
    </source>
</evidence>
<organism evidence="10 11">
    <name type="scientific">Tengunoibacter tsumagoiensis</name>
    <dbReference type="NCBI Taxonomy" id="2014871"/>
    <lineage>
        <taxon>Bacteria</taxon>
        <taxon>Bacillati</taxon>
        <taxon>Chloroflexota</taxon>
        <taxon>Ktedonobacteria</taxon>
        <taxon>Ktedonobacterales</taxon>
        <taxon>Dictyobacteraceae</taxon>
        <taxon>Tengunoibacter</taxon>
    </lineage>
</organism>
<feature type="region of interest" description="Disordered" evidence="7">
    <location>
        <begin position="423"/>
        <end position="463"/>
    </location>
</feature>
<evidence type="ECO:0000256" key="7">
    <source>
        <dbReference type="SAM" id="MobiDB-lite"/>
    </source>
</evidence>
<dbReference type="Pfam" id="PF00069">
    <property type="entry name" value="Pkinase"/>
    <property type="match status" value="1"/>
</dbReference>
<evidence type="ECO:0000256" key="1">
    <source>
        <dbReference type="ARBA" id="ARBA00022527"/>
    </source>
</evidence>
<keyword evidence="3 6" id="KW-0547">Nucleotide-binding</keyword>
<dbReference type="GO" id="GO:0005524">
    <property type="term" value="F:ATP binding"/>
    <property type="evidence" value="ECO:0007669"/>
    <property type="project" value="UniProtKB-UniRule"/>
</dbReference>
<evidence type="ECO:0000256" key="2">
    <source>
        <dbReference type="ARBA" id="ARBA00022679"/>
    </source>
</evidence>
<reference evidence="11" key="1">
    <citation type="submission" date="2018-12" db="EMBL/GenBank/DDBJ databases">
        <title>Tengunoibacter tsumagoiensis gen. nov., sp. nov., Dictyobacter kobayashii sp. nov., D. alpinus sp. nov., and D. joshuensis sp. nov. and description of Dictyobacteraceae fam. nov. within the order Ktedonobacterales isolated from Tengu-no-mugimeshi.</title>
        <authorList>
            <person name="Wang C.M."/>
            <person name="Zheng Y."/>
            <person name="Sakai Y."/>
            <person name="Toyoda A."/>
            <person name="Minakuchi Y."/>
            <person name="Abe K."/>
            <person name="Yokota A."/>
            <person name="Yabe S."/>
        </authorList>
    </citation>
    <scope>NUCLEOTIDE SEQUENCE [LARGE SCALE GENOMIC DNA]</scope>
    <source>
        <strain evidence="11">Uno3</strain>
    </source>
</reference>
<evidence type="ECO:0000256" key="4">
    <source>
        <dbReference type="ARBA" id="ARBA00022777"/>
    </source>
</evidence>
<keyword evidence="5 6" id="KW-0067">ATP-binding</keyword>
<name>A0A401ZYY8_9CHLR</name>
<evidence type="ECO:0000256" key="8">
    <source>
        <dbReference type="SAM" id="Phobius"/>
    </source>
</evidence>
<feature type="domain" description="Protein kinase" evidence="9">
    <location>
        <begin position="132"/>
        <end position="386"/>
    </location>
</feature>
<dbReference type="InterPro" id="IPR030616">
    <property type="entry name" value="Aur-like"/>
</dbReference>
<gene>
    <name evidence="10" type="ORF">KTT_19060</name>
</gene>